<accession>A0A9D1PFX7</accession>
<dbReference type="InterPro" id="IPR054630">
    <property type="entry name" value="BilQ"/>
</dbReference>
<organism evidence="5 6">
    <name type="scientific">Candidatus Butyricicoccus avistercoris</name>
    <dbReference type="NCBI Taxonomy" id="2838518"/>
    <lineage>
        <taxon>Bacteria</taxon>
        <taxon>Bacillati</taxon>
        <taxon>Bacillota</taxon>
        <taxon>Clostridia</taxon>
        <taxon>Eubacteriales</taxon>
        <taxon>Butyricicoccaceae</taxon>
        <taxon>Butyricicoccus</taxon>
    </lineage>
</organism>
<reference evidence="5" key="2">
    <citation type="submission" date="2021-04" db="EMBL/GenBank/DDBJ databases">
        <authorList>
            <person name="Gilroy R."/>
        </authorList>
    </citation>
    <scope>NUCLEOTIDE SEQUENCE</scope>
    <source>
        <strain evidence="5">CHK193-4272</strain>
    </source>
</reference>
<proteinExistence type="predicted"/>
<keyword evidence="3" id="KW-0804">Transcription</keyword>
<evidence type="ECO:0000256" key="1">
    <source>
        <dbReference type="ARBA" id="ARBA00023015"/>
    </source>
</evidence>
<dbReference type="Gene3D" id="1.10.10.10">
    <property type="entry name" value="Winged helix-like DNA-binding domain superfamily/Winged helix DNA-binding domain"/>
    <property type="match status" value="1"/>
</dbReference>
<dbReference type="PANTHER" id="PTHR42756">
    <property type="entry name" value="TRANSCRIPTIONAL REGULATOR, MARR"/>
    <property type="match status" value="1"/>
</dbReference>
<protein>
    <submittedName>
        <fullName evidence="5">MarR family transcriptional regulator</fullName>
    </submittedName>
</protein>
<gene>
    <name evidence="5" type="ORF">H9746_00255</name>
</gene>
<dbReference type="PRINTS" id="PR00598">
    <property type="entry name" value="HTHMARR"/>
</dbReference>
<dbReference type="InterPro" id="IPR036388">
    <property type="entry name" value="WH-like_DNA-bd_sf"/>
</dbReference>
<dbReference type="NCBIfam" id="NF045593">
    <property type="entry name" value="bilirub_TF_BilQ"/>
    <property type="match status" value="1"/>
</dbReference>
<dbReference type="PANTHER" id="PTHR42756:SF1">
    <property type="entry name" value="TRANSCRIPTIONAL REPRESSOR OF EMRAB OPERON"/>
    <property type="match status" value="1"/>
</dbReference>
<dbReference type="EMBL" id="DXIE01000003">
    <property type="protein sequence ID" value="HIV61277.1"/>
    <property type="molecule type" value="Genomic_DNA"/>
</dbReference>
<dbReference type="AlphaFoldDB" id="A0A9D1PFX7"/>
<dbReference type="Proteomes" id="UP000886808">
    <property type="component" value="Unassembled WGS sequence"/>
</dbReference>
<name>A0A9D1PFX7_9FIRM</name>
<dbReference type="SMART" id="SM00347">
    <property type="entry name" value="HTH_MARR"/>
    <property type="match status" value="1"/>
</dbReference>
<comment type="caution">
    <text evidence="5">The sequence shown here is derived from an EMBL/GenBank/DDBJ whole genome shotgun (WGS) entry which is preliminary data.</text>
</comment>
<dbReference type="GO" id="GO:0003677">
    <property type="term" value="F:DNA binding"/>
    <property type="evidence" value="ECO:0007669"/>
    <property type="project" value="UniProtKB-KW"/>
</dbReference>
<dbReference type="GO" id="GO:0003700">
    <property type="term" value="F:DNA-binding transcription factor activity"/>
    <property type="evidence" value="ECO:0007669"/>
    <property type="project" value="InterPro"/>
</dbReference>
<reference evidence="5" key="1">
    <citation type="journal article" date="2021" name="PeerJ">
        <title>Extensive microbial diversity within the chicken gut microbiome revealed by metagenomics and culture.</title>
        <authorList>
            <person name="Gilroy R."/>
            <person name="Ravi A."/>
            <person name="Getino M."/>
            <person name="Pursley I."/>
            <person name="Horton D.L."/>
            <person name="Alikhan N.F."/>
            <person name="Baker D."/>
            <person name="Gharbi K."/>
            <person name="Hall N."/>
            <person name="Watson M."/>
            <person name="Adriaenssens E.M."/>
            <person name="Foster-Nyarko E."/>
            <person name="Jarju S."/>
            <person name="Secka A."/>
            <person name="Antonio M."/>
            <person name="Oren A."/>
            <person name="Chaudhuri R.R."/>
            <person name="La Ragione R."/>
            <person name="Hildebrand F."/>
            <person name="Pallen M.J."/>
        </authorList>
    </citation>
    <scope>NUCLEOTIDE SEQUENCE</scope>
    <source>
        <strain evidence="5">CHK193-4272</strain>
    </source>
</reference>
<dbReference type="SUPFAM" id="SSF46785">
    <property type="entry name" value="Winged helix' DNA-binding domain"/>
    <property type="match status" value="1"/>
</dbReference>
<keyword evidence="1" id="KW-0805">Transcription regulation</keyword>
<dbReference type="Pfam" id="PF01047">
    <property type="entry name" value="MarR"/>
    <property type="match status" value="1"/>
</dbReference>
<evidence type="ECO:0000256" key="2">
    <source>
        <dbReference type="ARBA" id="ARBA00023125"/>
    </source>
</evidence>
<evidence type="ECO:0000256" key="3">
    <source>
        <dbReference type="ARBA" id="ARBA00023163"/>
    </source>
</evidence>
<evidence type="ECO:0000313" key="6">
    <source>
        <dbReference type="Proteomes" id="UP000886808"/>
    </source>
</evidence>
<evidence type="ECO:0000313" key="5">
    <source>
        <dbReference type="EMBL" id="HIV61277.1"/>
    </source>
</evidence>
<evidence type="ECO:0000259" key="4">
    <source>
        <dbReference type="PROSITE" id="PS50995"/>
    </source>
</evidence>
<dbReference type="InterPro" id="IPR000835">
    <property type="entry name" value="HTH_MarR-typ"/>
</dbReference>
<keyword evidence="2" id="KW-0238">DNA-binding</keyword>
<sequence length="138" mass="16417">MERTFAGYITELRRDFTSYCEKELEQDNITLGLLYPIIYIAKHEGCTQKQLGESLFMDNGYVTRTLKKLESLQMIKRITNDDDKRIINLFLTDNGKSVFEKSRMLFKKWDEQVFSGINNKEKEQIMSLMQKIKESRRK</sequence>
<dbReference type="InterPro" id="IPR036390">
    <property type="entry name" value="WH_DNA-bd_sf"/>
</dbReference>
<feature type="domain" description="HTH marR-type" evidence="4">
    <location>
        <begin position="1"/>
        <end position="134"/>
    </location>
</feature>
<dbReference type="PROSITE" id="PS50995">
    <property type="entry name" value="HTH_MARR_2"/>
    <property type="match status" value="1"/>
</dbReference>